<dbReference type="Pfam" id="PF13561">
    <property type="entry name" value="adh_short_C2"/>
    <property type="match status" value="1"/>
</dbReference>
<dbReference type="RefSeq" id="WP_307160600.1">
    <property type="nucleotide sequence ID" value="NZ_JAUSWV010000001.1"/>
</dbReference>
<evidence type="ECO:0000313" key="3">
    <source>
        <dbReference type="EMBL" id="MDQ0577862.1"/>
    </source>
</evidence>
<proteinExistence type="inferred from homology"/>
<dbReference type="InterPro" id="IPR020904">
    <property type="entry name" value="Sc_DH/Rdtase_CS"/>
</dbReference>
<dbReference type="PRINTS" id="PR00080">
    <property type="entry name" value="SDRFAMILY"/>
</dbReference>
<evidence type="ECO:0000256" key="1">
    <source>
        <dbReference type="ARBA" id="ARBA00006484"/>
    </source>
</evidence>
<reference evidence="3 4" key="1">
    <citation type="submission" date="2023-07" db="EMBL/GenBank/DDBJ databases">
        <title>Comparative genomics of wheat-associated soil bacteria to identify genetic determinants of phenazine resistance.</title>
        <authorList>
            <person name="Mouncey N."/>
        </authorList>
    </citation>
    <scope>NUCLEOTIDE SEQUENCE [LARGE SCALE GENOMIC DNA]</scope>
    <source>
        <strain evidence="3 4">B2I6</strain>
    </source>
</reference>
<evidence type="ECO:0000256" key="2">
    <source>
        <dbReference type="ARBA" id="ARBA00023002"/>
    </source>
</evidence>
<evidence type="ECO:0000313" key="4">
    <source>
        <dbReference type="Proteomes" id="UP001230654"/>
    </source>
</evidence>
<dbReference type="PROSITE" id="PS00061">
    <property type="entry name" value="ADH_SHORT"/>
    <property type="match status" value="1"/>
</dbReference>
<keyword evidence="2 3" id="KW-0560">Oxidoreductase</keyword>
<keyword evidence="4" id="KW-1185">Reference proteome</keyword>
<sequence>MTEFTGKTVLITGAAGALGRALVDAFAKAGANTVVAARRNSEQIAAETAGEALGVALDVTSENAWADAVSATEARFGGVDVLINNAAYLQVGTAESIAIDEWRKVIDTNLTGALLGIRAVVPSMRSRGGGSIVNINSIAGLAAAPGLIAYSSSKWALRGLMRAAAAELAPDNIRVNAVHPGIIDTPLAYGPDGSELVPTSSFAIPRQASPDEITEFVTFVASDRASFATGAELVVDGGFTLGPIK</sequence>
<dbReference type="InterPro" id="IPR036291">
    <property type="entry name" value="NAD(P)-bd_dom_sf"/>
</dbReference>
<dbReference type="PRINTS" id="PR00081">
    <property type="entry name" value="GDHRDH"/>
</dbReference>
<accession>A0ABU0NFI5</accession>
<organism evidence="3 4">
    <name type="scientific">Streptomyces rishiriensis</name>
    <dbReference type="NCBI Taxonomy" id="68264"/>
    <lineage>
        <taxon>Bacteria</taxon>
        <taxon>Bacillati</taxon>
        <taxon>Actinomycetota</taxon>
        <taxon>Actinomycetes</taxon>
        <taxon>Kitasatosporales</taxon>
        <taxon>Streptomycetaceae</taxon>
        <taxon>Streptomyces</taxon>
    </lineage>
</organism>
<dbReference type="Proteomes" id="UP001230654">
    <property type="component" value="Unassembled WGS sequence"/>
</dbReference>
<name>A0ABU0NFI5_STRRH</name>
<comment type="caution">
    <text evidence="3">The sequence shown here is derived from an EMBL/GenBank/DDBJ whole genome shotgun (WGS) entry which is preliminary data.</text>
</comment>
<dbReference type="Gene3D" id="3.40.50.720">
    <property type="entry name" value="NAD(P)-binding Rossmann-like Domain"/>
    <property type="match status" value="1"/>
</dbReference>
<gene>
    <name evidence="3" type="ORF">QF030_000040</name>
</gene>
<dbReference type="GO" id="GO:0047044">
    <property type="term" value="F:androstan-3-alpha,17-beta-diol dehydrogenase (NAD+) activity"/>
    <property type="evidence" value="ECO:0007669"/>
    <property type="project" value="UniProtKB-EC"/>
</dbReference>
<dbReference type="PANTHER" id="PTHR24321:SF8">
    <property type="entry name" value="ESTRADIOL 17-BETA-DEHYDROGENASE 8-RELATED"/>
    <property type="match status" value="1"/>
</dbReference>
<protein>
    <submittedName>
        <fullName evidence="3">3alpha(Or 20beta)-hydroxysteroid dehydrogenase</fullName>
        <ecNumber evidence="3">1.1.1.53</ecNumber>
    </submittedName>
</protein>
<dbReference type="InterPro" id="IPR002347">
    <property type="entry name" value="SDR_fam"/>
</dbReference>
<dbReference type="PANTHER" id="PTHR24321">
    <property type="entry name" value="DEHYDROGENASES, SHORT CHAIN"/>
    <property type="match status" value="1"/>
</dbReference>
<dbReference type="SUPFAM" id="SSF51735">
    <property type="entry name" value="NAD(P)-binding Rossmann-fold domains"/>
    <property type="match status" value="1"/>
</dbReference>
<dbReference type="EMBL" id="JAUSWV010000001">
    <property type="protein sequence ID" value="MDQ0577862.1"/>
    <property type="molecule type" value="Genomic_DNA"/>
</dbReference>
<dbReference type="EC" id="1.1.1.53" evidence="3"/>
<comment type="similarity">
    <text evidence="1">Belongs to the short-chain dehydrogenases/reductases (SDR) family.</text>
</comment>